<feature type="compositionally biased region" description="Polar residues" evidence="11">
    <location>
        <begin position="562"/>
        <end position="574"/>
    </location>
</feature>
<evidence type="ECO:0000256" key="12">
    <source>
        <dbReference type="SAM" id="Phobius"/>
    </source>
</evidence>
<dbReference type="InterPro" id="IPR013130">
    <property type="entry name" value="Fe3_Rdtase_TM_dom"/>
</dbReference>
<dbReference type="InterPro" id="IPR051410">
    <property type="entry name" value="Ferric/Cupric_Reductase"/>
</dbReference>
<dbReference type="GO" id="GO:0000293">
    <property type="term" value="F:ferric-chelate reductase activity"/>
    <property type="evidence" value="ECO:0007669"/>
    <property type="project" value="UniProtKB-ARBA"/>
</dbReference>
<dbReference type="PANTHER" id="PTHR32361:SF9">
    <property type="entry name" value="FERRIC REDUCTASE TRANSMEMBRANE COMPONENT 3-RELATED"/>
    <property type="match status" value="1"/>
</dbReference>
<evidence type="ECO:0000313" key="15">
    <source>
        <dbReference type="Proteomes" id="UP001375240"/>
    </source>
</evidence>
<proteinExistence type="inferred from homology"/>
<comment type="similarity">
    <text evidence="2">Belongs to the ferric reductase (FRE) family.</text>
</comment>
<feature type="domain" description="FAD-binding FR-type" evidence="13">
    <location>
        <begin position="301"/>
        <end position="426"/>
    </location>
</feature>
<feature type="region of interest" description="Disordered" evidence="11">
    <location>
        <begin position="547"/>
        <end position="609"/>
    </location>
</feature>
<evidence type="ECO:0000256" key="8">
    <source>
        <dbReference type="ARBA" id="ARBA00023065"/>
    </source>
</evidence>
<dbReference type="Gene3D" id="3.40.50.80">
    <property type="entry name" value="Nucleotide-binding domain of ferredoxin-NADP reductase (FNR) module"/>
    <property type="match status" value="1"/>
</dbReference>
<dbReference type="EMBL" id="JAVHNQ010000011">
    <property type="protein sequence ID" value="KAK6336091.1"/>
    <property type="molecule type" value="Genomic_DNA"/>
</dbReference>
<dbReference type="InterPro" id="IPR017927">
    <property type="entry name" value="FAD-bd_FR_type"/>
</dbReference>
<keyword evidence="9 12" id="KW-0472">Membrane</keyword>
<feature type="transmembrane region" description="Helical" evidence="12">
    <location>
        <begin position="20"/>
        <end position="38"/>
    </location>
</feature>
<dbReference type="GO" id="GO:0005886">
    <property type="term" value="C:plasma membrane"/>
    <property type="evidence" value="ECO:0007669"/>
    <property type="project" value="TreeGrafter"/>
</dbReference>
<dbReference type="InterPro" id="IPR013112">
    <property type="entry name" value="FAD-bd_8"/>
</dbReference>
<keyword evidence="10" id="KW-0325">Glycoprotein</keyword>
<evidence type="ECO:0000256" key="7">
    <source>
        <dbReference type="ARBA" id="ARBA00023002"/>
    </source>
</evidence>
<dbReference type="AlphaFoldDB" id="A0AAV9U651"/>
<dbReference type="GO" id="GO:0015677">
    <property type="term" value="P:copper ion import"/>
    <property type="evidence" value="ECO:0007669"/>
    <property type="project" value="TreeGrafter"/>
</dbReference>
<keyword evidence="7" id="KW-0560">Oxidoreductase</keyword>
<evidence type="ECO:0000256" key="5">
    <source>
        <dbReference type="ARBA" id="ARBA00022982"/>
    </source>
</evidence>
<comment type="caution">
    <text evidence="14">The sequence shown here is derived from an EMBL/GenBank/DDBJ whole genome shotgun (WGS) entry which is preliminary data.</text>
</comment>
<feature type="transmembrane region" description="Helical" evidence="12">
    <location>
        <begin position="213"/>
        <end position="232"/>
    </location>
</feature>
<dbReference type="Proteomes" id="UP001375240">
    <property type="component" value="Unassembled WGS sequence"/>
</dbReference>
<dbReference type="GO" id="GO:0006879">
    <property type="term" value="P:intracellular iron ion homeostasis"/>
    <property type="evidence" value="ECO:0007669"/>
    <property type="project" value="TreeGrafter"/>
</dbReference>
<evidence type="ECO:0000256" key="6">
    <source>
        <dbReference type="ARBA" id="ARBA00022989"/>
    </source>
</evidence>
<dbReference type="Pfam" id="PF08030">
    <property type="entry name" value="NAD_binding_6"/>
    <property type="match status" value="1"/>
</dbReference>
<gene>
    <name evidence="14" type="ORF">TWF696_001659</name>
</gene>
<evidence type="ECO:0000256" key="11">
    <source>
        <dbReference type="SAM" id="MobiDB-lite"/>
    </source>
</evidence>
<evidence type="ECO:0000256" key="1">
    <source>
        <dbReference type="ARBA" id="ARBA00004141"/>
    </source>
</evidence>
<evidence type="ECO:0000256" key="3">
    <source>
        <dbReference type="ARBA" id="ARBA00022448"/>
    </source>
</evidence>
<dbReference type="Pfam" id="PF01794">
    <property type="entry name" value="Ferric_reduct"/>
    <property type="match status" value="1"/>
</dbReference>
<dbReference type="SFLD" id="SFLDS00052">
    <property type="entry name" value="Ferric_Reductase_Domain"/>
    <property type="match status" value="1"/>
</dbReference>
<sequence>MPSSGNDNQFRPTNEGIAQTYWIIVGVVVAFLTSLNIVDRVLIRQRLKSAANNHPHPTRVKSTIGQIWAMLTALVREAALPSVRSFTNKNSLLSMFTPLPLGRSLVVLSYMIMVALMLGCNVYVKGYWYYEKIAYRAAWVTVTQIPFVLLIGGRISLFTLLTNIASERINWLHRWVGRVILVSVIVHMSLFLAEWDLTDFLQIELEIMPMVRYGFGAFGVLAWITISSVAPVRWFAYELFYINHLASVGALLWCLYMHVPDVAVYNVYLGIAFIALDRLLRGGLWVYSNIWYSSTSSGLRPSLRFGHTAEIEILDRKEHLTRVVIKDVTMKWRAGQHVYLSIPVLRPFESHPFTISNICDPFPPPRGEYKELGKITSTPGSQDLHLLVGSRAGFSKKLHQKCAPAESAPVMLRAFIDGPYGSPPVWKTFETVVLIATSTGITFILPVLEEIAADPACVRRIRFHWTVRHVSDLKLLTKRLARLCTQARSNGVDVVINIAVTCGTMKHAHGAIITTESNSSDRASSDTAKESHDKLFKEKEIELTTIEDDEIAPMSAKVQDPSAPTASCCSSKQASAPDASKEVTPANAVQSHSRSFSTSTSASSSSSQSDDVACCCAAGSKNTCCETVCTCGFSAGDIEFSCGRPSIDKMILPAVEAAEGETVVACCANRRLMDDVRNYVAKICDERAVHKGSGAQGVLCWTEGFY</sequence>
<keyword evidence="8" id="KW-0406">Ion transport</keyword>
<feature type="transmembrane region" description="Helical" evidence="12">
    <location>
        <begin position="175"/>
        <end position="193"/>
    </location>
</feature>
<feature type="compositionally biased region" description="Low complexity" evidence="11">
    <location>
        <begin position="591"/>
        <end position="609"/>
    </location>
</feature>
<dbReference type="CDD" id="cd06186">
    <property type="entry name" value="NOX_Duox_like_FAD_NADP"/>
    <property type="match status" value="1"/>
</dbReference>
<keyword evidence="5" id="KW-0249">Electron transport</keyword>
<dbReference type="SUPFAM" id="SSF52343">
    <property type="entry name" value="Ferredoxin reductase-like, C-terminal NADP-linked domain"/>
    <property type="match status" value="1"/>
</dbReference>
<comment type="subcellular location">
    <subcellularLocation>
        <location evidence="1">Membrane</location>
        <topology evidence="1">Multi-pass membrane protein</topology>
    </subcellularLocation>
</comment>
<evidence type="ECO:0000256" key="10">
    <source>
        <dbReference type="ARBA" id="ARBA00023180"/>
    </source>
</evidence>
<dbReference type="PROSITE" id="PS51384">
    <property type="entry name" value="FAD_FR"/>
    <property type="match status" value="1"/>
</dbReference>
<dbReference type="InterPro" id="IPR039261">
    <property type="entry name" value="FNR_nucleotide-bd"/>
</dbReference>
<feature type="transmembrane region" description="Helical" evidence="12">
    <location>
        <begin position="105"/>
        <end position="124"/>
    </location>
</feature>
<evidence type="ECO:0000256" key="4">
    <source>
        <dbReference type="ARBA" id="ARBA00022692"/>
    </source>
</evidence>
<keyword evidence="3" id="KW-0813">Transport</keyword>
<name>A0AAV9U651_9PEZI</name>
<protein>
    <recommendedName>
        <fullName evidence="13">FAD-binding FR-type domain-containing protein</fullName>
    </recommendedName>
</protein>
<dbReference type="InterPro" id="IPR013121">
    <property type="entry name" value="Fe_red_NAD-bd_6"/>
</dbReference>
<keyword evidence="6 12" id="KW-1133">Transmembrane helix</keyword>
<evidence type="ECO:0000259" key="13">
    <source>
        <dbReference type="PROSITE" id="PS51384"/>
    </source>
</evidence>
<evidence type="ECO:0000256" key="2">
    <source>
        <dbReference type="ARBA" id="ARBA00006278"/>
    </source>
</evidence>
<dbReference type="PANTHER" id="PTHR32361">
    <property type="entry name" value="FERRIC/CUPRIC REDUCTASE TRANSMEMBRANE COMPONENT"/>
    <property type="match status" value="1"/>
</dbReference>
<dbReference type="GO" id="GO:0006826">
    <property type="term" value="P:iron ion transport"/>
    <property type="evidence" value="ECO:0007669"/>
    <property type="project" value="TreeGrafter"/>
</dbReference>
<keyword evidence="15" id="KW-1185">Reference proteome</keyword>
<keyword evidence="4 12" id="KW-0812">Transmembrane</keyword>
<reference evidence="14 15" key="1">
    <citation type="submission" date="2019-10" db="EMBL/GenBank/DDBJ databases">
        <authorList>
            <person name="Palmer J.M."/>
        </authorList>
    </citation>
    <scope>NUCLEOTIDE SEQUENCE [LARGE SCALE GENOMIC DNA]</scope>
    <source>
        <strain evidence="14 15">TWF696</strain>
    </source>
</reference>
<dbReference type="SFLD" id="SFLDG01168">
    <property type="entry name" value="Ferric_reductase_subgroup_(FRE"/>
    <property type="match status" value="1"/>
</dbReference>
<accession>A0AAV9U651</accession>
<feature type="transmembrane region" description="Helical" evidence="12">
    <location>
        <begin position="144"/>
        <end position="163"/>
    </location>
</feature>
<evidence type="ECO:0000313" key="14">
    <source>
        <dbReference type="EMBL" id="KAK6336091.1"/>
    </source>
</evidence>
<organism evidence="14 15">
    <name type="scientific">Orbilia brochopaga</name>
    <dbReference type="NCBI Taxonomy" id="3140254"/>
    <lineage>
        <taxon>Eukaryota</taxon>
        <taxon>Fungi</taxon>
        <taxon>Dikarya</taxon>
        <taxon>Ascomycota</taxon>
        <taxon>Pezizomycotina</taxon>
        <taxon>Orbiliomycetes</taxon>
        <taxon>Orbiliales</taxon>
        <taxon>Orbiliaceae</taxon>
        <taxon>Orbilia</taxon>
    </lineage>
</organism>
<dbReference type="Pfam" id="PF08022">
    <property type="entry name" value="FAD_binding_8"/>
    <property type="match status" value="1"/>
</dbReference>
<evidence type="ECO:0000256" key="9">
    <source>
        <dbReference type="ARBA" id="ARBA00023136"/>
    </source>
</evidence>